<dbReference type="Pfam" id="PF00069">
    <property type="entry name" value="Pkinase"/>
    <property type="match status" value="1"/>
</dbReference>
<dbReference type="PANTHER" id="PTHR27001">
    <property type="entry name" value="OS01G0253100 PROTEIN"/>
    <property type="match status" value="1"/>
</dbReference>
<evidence type="ECO:0000313" key="4">
    <source>
        <dbReference type="EMBL" id="KAH3829497.1"/>
    </source>
</evidence>
<keyword evidence="5" id="KW-1185">Reference proteome</keyword>
<keyword evidence="2" id="KW-0067">ATP-binding</keyword>
<reference evidence="4" key="1">
    <citation type="journal article" date="2019" name="bioRxiv">
        <title>The Genome of the Zebra Mussel, Dreissena polymorpha: A Resource for Invasive Species Research.</title>
        <authorList>
            <person name="McCartney M.A."/>
            <person name="Auch B."/>
            <person name="Kono T."/>
            <person name="Mallez S."/>
            <person name="Zhang Y."/>
            <person name="Obille A."/>
            <person name="Becker A."/>
            <person name="Abrahante J.E."/>
            <person name="Garbe J."/>
            <person name="Badalamenti J.P."/>
            <person name="Herman A."/>
            <person name="Mangelson H."/>
            <person name="Liachko I."/>
            <person name="Sullivan S."/>
            <person name="Sone E.D."/>
            <person name="Koren S."/>
            <person name="Silverstein K.A.T."/>
            <person name="Beckman K.B."/>
            <person name="Gohl D.M."/>
        </authorList>
    </citation>
    <scope>NUCLEOTIDE SEQUENCE</scope>
    <source>
        <strain evidence="4">Duluth1</strain>
        <tissue evidence="4">Whole animal</tissue>
    </source>
</reference>
<dbReference type="SUPFAM" id="SSF56112">
    <property type="entry name" value="Protein kinase-like (PK-like)"/>
    <property type="match status" value="1"/>
</dbReference>
<evidence type="ECO:0000256" key="2">
    <source>
        <dbReference type="ARBA" id="ARBA00022840"/>
    </source>
</evidence>
<reference evidence="4" key="2">
    <citation type="submission" date="2020-11" db="EMBL/GenBank/DDBJ databases">
        <authorList>
            <person name="McCartney M.A."/>
            <person name="Auch B."/>
            <person name="Kono T."/>
            <person name="Mallez S."/>
            <person name="Becker A."/>
            <person name="Gohl D.M."/>
            <person name="Silverstein K.A.T."/>
            <person name="Koren S."/>
            <person name="Bechman K.B."/>
            <person name="Herman A."/>
            <person name="Abrahante J.E."/>
            <person name="Garbe J."/>
        </authorList>
    </citation>
    <scope>NUCLEOTIDE SEQUENCE</scope>
    <source>
        <strain evidence="4">Duluth1</strain>
        <tissue evidence="4">Whole animal</tissue>
    </source>
</reference>
<dbReference type="EMBL" id="JAIWYP010000005">
    <property type="protein sequence ID" value="KAH3829497.1"/>
    <property type="molecule type" value="Genomic_DNA"/>
</dbReference>
<dbReference type="GO" id="GO:0005524">
    <property type="term" value="F:ATP binding"/>
    <property type="evidence" value="ECO:0007669"/>
    <property type="project" value="UniProtKB-KW"/>
</dbReference>
<dbReference type="InterPro" id="IPR011009">
    <property type="entry name" value="Kinase-like_dom_sf"/>
</dbReference>
<dbReference type="InterPro" id="IPR008271">
    <property type="entry name" value="Ser/Thr_kinase_AS"/>
</dbReference>
<gene>
    <name evidence="4" type="ORF">DPMN_131493</name>
</gene>
<proteinExistence type="predicted"/>
<dbReference type="Proteomes" id="UP000828390">
    <property type="component" value="Unassembled WGS sequence"/>
</dbReference>
<dbReference type="Gene3D" id="1.10.510.10">
    <property type="entry name" value="Transferase(Phosphotransferase) domain 1"/>
    <property type="match status" value="1"/>
</dbReference>
<feature type="domain" description="Protein kinase" evidence="3">
    <location>
        <begin position="1"/>
        <end position="199"/>
    </location>
</feature>
<evidence type="ECO:0000313" key="5">
    <source>
        <dbReference type="Proteomes" id="UP000828390"/>
    </source>
</evidence>
<evidence type="ECO:0000259" key="3">
    <source>
        <dbReference type="PROSITE" id="PS50011"/>
    </source>
</evidence>
<dbReference type="GO" id="GO:0004672">
    <property type="term" value="F:protein kinase activity"/>
    <property type="evidence" value="ECO:0007669"/>
    <property type="project" value="InterPro"/>
</dbReference>
<name>A0A9D4H731_DREPO</name>
<protein>
    <recommendedName>
        <fullName evidence="3">Protein kinase domain-containing protein</fullName>
    </recommendedName>
</protein>
<comment type="caution">
    <text evidence="4">The sequence shown here is derived from an EMBL/GenBank/DDBJ whole genome shotgun (WGS) entry which is preliminary data.</text>
</comment>
<dbReference type="PANTHER" id="PTHR27001:SF931">
    <property type="entry name" value="OS11G0664100 PROTEIN"/>
    <property type="match status" value="1"/>
</dbReference>
<dbReference type="PROSITE" id="PS50011">
    <property type="entry name" value="PROTEIN_KINASE_DOM"/>
    <property type="match status" value="1"/>
</dbReference>
<dbReference type="GO" id="GO:0005886">
    <property type="term" value="C:plasma membrane"/>
    <property type="evidence" value="ECO:0007669"/>
    <property type="project" value="TreeGrafter"/>
</dbReference>
<sequence length="698" mass="80667">MYQIACGIDFMHTGNKFRGTILHMDIKSKNIVLDAKFNARLIDFGLARELKEGDEKLLLTAIPFGTPGYFPTVRHNMLTKQHDYHNFGVVLRELLTGLKPSEKEEGVDFRNWHKSLIIRKIQVSVWNHIEAVDEIAEISVLCTKSVNEDLETIDLRNITSNFKAMLRNKSLWDATEGDRCEICLVNKRLSVNFDGHDLIRESQANCARKIRTCCSCMRNSYINPVKCHTCGETIEPVINAKWGALLLAGYDGRNGRLFIEDINRFKEVITSTVLPAMSLSQDNVVTVFPHTDNGTSAIRQLDIAFEQLRAMDITTLLFVYSGHKGPHDDSGQVDDSSLHIGHNEYYPLARLNDNLNIWQRDKPQFNKVVAFFDCCYPEPLKLESPLKLIQFNPTAPTERVNATRNKGSPFLQHVLQAFTATANGGLCTYRDCECSKHLHGDFITLDDLWKYLNEHVQRGYLDMLKPHLNTHDISLLDTILAYNYNFEVKFTFKLEWNDKLLEKTVHPRDFRELYELKLILAEEVMRHVYGINESSQYMKSKFADIISIEIYTGPRTKHIQEIESLEKLMLAWTSKRILRCTARLLYNINVGKPVGRCLKDVLDIRTMHQTALHKCSLTDQHLTKSDLVRYRAMMEKLDKTSRYLKEYFHALDMIIHHTPETRFQNNRLDITFLDFPNRYTLVHMSLVQTTGVQEVTQQ</sequence>
<dbReference type="InterPro" id="IPR000719">
    <property type="entry name" value="Prot_kinase_dom"/>
</dbReference>
<keyword evidence="1" id="KW-0547">Nucleotide-binding</keyword>
<organism evidence="4 5">
    <name type="scientific">Dreissena polymorpha</name>
    <name type="common">Zebra mussel</name>
    <name type="synonym">Mytilus polymorpha</name>
    <dbReference type="NCBI Taxonomy" id="45954"/>
    <lineage>
        <taxon>Eukaryota</taxon>
        <taxon>Metazoa</taxon>
        <taxon>Spiralia</taxon>
        <taxon>Lophotrochozoa</taxon>
        <taxon>Mollusca</taxon>
        <taxon>Bivalvia</taxon>
        <taxon>Autobranchia</taxon>
        <taxon>Heteroconchia</taxon>
        <taxon>Euheterodonta</taxon>
        <taxon>Imparidentia</taxon>
        <taxon>Neoheterodontei</taxon>
        <taxon>Myida</taxon>
        <taxon>Dreissenoidea</taxon>
        <taxon>Dreissenidae</taxon>
        <taxon>Dreissena</taxon>
    </lineage>
</organism>
<dbReference type="AlphaFoldDB" id="A0A9D4H731"/>
<evidence type="ECO:0000256" key="1">
    <source>
        <dbReference type="ARBA" id="ARBA00022741"/>
    </source>
</evidence>
<accession>A0A9D4H731</accession>
<dbReference type="PROSITE" id="PS00108">
    <property type="entry name" value="PROTEIN_KINASE_ST"/>
    <property type="match status" value="1"/>
</dbReference>